<name>A0AAN7AX86_9PEZI</name>
<keyword evidence="3" id="KW-1185">Reference proteome</keyword>
<accession>A0AAN7AX86</accession>
<dbReference type="Proteomes" id="UP001303160">
    <property type="component" value="Unassembled WGS sequence"/>
</dbReference>
<evidence type="ECO:0000313" key="2">
    <source>
        <dbReference type="EMBL" id="KAK4200695.1"/>
    </source>
</evidence>
<sequence>MSLMSRTVKVDASSDKDTLRSRTRQQLTELVKGVIRRLTFIPKHVSTVFPDEDTTDDFRRPRSFRLLLGAARANACSYLGHHTESGKMSRPDNPPQNFGPVGSERRPGQHIRLHGEINDEDSERSSVVSDGRSVAGMMIISPGRA</sequence>
<proteinExistence type="predicted"/>
<evidence type="ECO:0000313" key="3">
    <source>
        <dbReference type="Proteomes" id="UP001303160"/>
    </source>
</evidence>
<gene>
    <name evidence="2" type="ORF">QBC40DRAFT_253852</name>
</gene>
<dbReference type="EMBL" id="MU863916">
    <property type="protein sequence ID" value="KAK4200695.1"/>
    <property type="molecule type" value="Genomic_DNA"/>
</dbReference>
<dbReference type="AlphaFoldDB" id="A0AAN7AX86"/>
<evidence type="ECO:0000256" key="1">
    <source>
        <dbReference type="SAM" id="MobiDB-lite"/>
    </source>
</evidence>
<protein>
    <submittedName>
        <fullName evidence="2">Uncharacterized protein</fullName>
    </submittedName>
</protein>
<comment type="caution">
    <text evidence="2">The sequence shown here is derived from an EMBL/GenBank/DDBJ whole genome shotgun (WGS) entry which is preliminary data.</text>
</comment>
<reference evidence="2" key="1">
    <citation type="journal article" date="2023" name="Mol. Phylogenet. Evol.">
        <title>Genome-scale phylogeny and comparative genomics of the fungal order Sordariales.</title>
        <authorList>
            <person name="Hensen N."/>
            <person name="Bonometti L."/>
            <person name="Westerberg I."/>
            <person name="Brannstrom I.O."/>
            <person name="Guillou S."/>
            <person name="Cros-Aarteil S."/>
            <person name="Calhoun S."/>
            <person name="Haridas S."/>
            <person name="Kuo A."/>
            <person name="Mondo S."/>
            <person name="Pangilinan J."/>
            <person name="Riley R."/>
            <person name="LaButti K."/>
            <person name="Andreopoulos B."/>
            <person name="Lipzen A."/>
            <person name="Chen C."/>
            <person name="Yan M."/>
            <person name="Daum C."/>
            <person name="Ng V."/>
            <person name="Clum A."/>
            <person name="Steindorff A."/>
            <person name="Ohm R.A."/>
            <person name="Martin F."/>
            <person name="Silar P."/>
            <person name="Natvig D.O."/>
            <person name="Lalanne C."/>
            <person name="Gautier V."/>
            <person name="Ament-Velasquez S.L."/>
            <person name="Kruys A."/>
            <person name="Hutchinson M.I."/>
            <person name="Powell A.J."/>
            <person name="Barry K."/>
            <person name="Miller A.N."/>
            <person name="Grigoriev I.V."/>
            <person name="Debuchy R."/>
            <person name="Gladieux P."/>
            <person name="Hiltunen Thoren M."/>
            <person name="Johannesson H."/>
        </authorList>
    </citation>
    <scope>NUCLEOTIDE SEQUENCE</scope>
    <source>
        <strain evidence="2">CBS 315.58</strain>
    </source>
</reference>
<feature type="compositionally biased region" description="Basic and acidic residues" evidence="1">
    <location>
        <begin position="8"/>
        <end position="20"/>
    </location>
</feature>
<feature type="region of interest" description="Disordered" evidence="1">
    <location>
        <begin position="82"/>
        <end position="108"/>
    </location>
</feature>
<feature type="region of interest" description="Disordered" evidence="1">
    <location>
        <begin position="1"/>
        <end position="21"/>
    </location>
</feature>
<reference evidence="2" key="2">
    <citation type="submission" date="2023-05" db="EMBL/GenBank/DDBJ databases">
        <authorList>
            <consortium name="Lawrence Berkeley National Laboratory"/>
            <person name="Steindorff A."/>
            <person name="Hensen N."/>
            <person name="Bonometti L."/>
            <person name="Westerberg I."/>
            <person name="Brannstrom I.O."/>
            <person name="Guillou S."/>
            <person name="Cros-Aarteil S."/>
            <person name="Calhoun S."/>
            <person name="Haridas S."/>
            <person name="Kuo A."/>
            <person name="Mondo S."/>
            <person name="Pangilinan J."/>
            <person name="Riley R."/>
            <person name="Labutti K."/>
            <person name="Andreopoulos B."/>
            <person name="Lipzen A."/>
            <person name="Chen C."/>
            <person name="Yanf M."/>
            <person name="Daum C."/>
            <person name="Ng V."/>
            <person name="Clum A."/>
            <person name="Ohm R."/>
            <person name="Martin F."/>
            <person name="Silar P."/>
            <person name="Natvig D."/>
            <person name="Lalanne C."/>
            <person name="Gautier V."/>
            <person name="Ament-Velasquez S.L."/>
            <person name="Kruys A."/>
            <person name="Hutchinson M.I."/>
            <person name="Powell A.J."/>
            <person name="Barry K."/>
            <person name="Miller A.N."/>
            <person name="Grigoriev I.V."/>
            <person name="Debuchy R."/>
            <person name="Gladieux P."/>
            <person name="Thoren M.H."/>
            <person name="Johannesson H."/>
        </authorList>
    </citation>
    <scope>NUCLEOTIDE SEQUENCE</scope>
    <source>
        <strain evidence="2">CBS 315.58</strain>
    </source>
</reference>
<organism evidence="2 3">
    <name type="scientific">Triangularia verruculosa</name>
    <dbReference type="NCBI Taxonomy" id="2587418"/>
    <lineage>
        <taxon>Eukaryota</taxon>
        <taxon>Fungi</taxon>
        <taxon>Dikarya</taxon>
        <taxon>Ascomycota</taxon>
        <taxon>Pezizomycotina</taxon>
        <taxon>Sordariomycetes</taxon>
        <taxon>Sordariomycetidae</taxon>
        <taxon>Sordariales</taxon>
        <taxon>Podosporaceae</taxon>
        <taxon>Triangularia</taxon>
    </lineage>
</organism>